<dbReference type="Gene3D" id="1.10.10.10">
    <property type="entry name" value="Winged helix-like DNA-binding domain superfamily/Winged helix DNA-binding domain"/>
    <property type="match status" value="1"/>
</dbReference>
<dbReference type="Pfam" id="PF12840">
    <property type="entry name" value="HTH_20"/>
    <property type="match status" value="1"/>
</dbReference>
<dbReference type="InterPro" id="IPR036390">
    <property type="entry name" value="WH_DNA-bd_sf"/>
</dbReference>
<evidence type="ECO:0000256" key="1">
    <source>
        <dbReference type="SAM" id="MobiDB-lite"/>
    </source>
</evidence>
<accession>A0ABV7WCK8</accession>
<dbReference type="EMBL" id="JBHRWW010000002">
    <property type="protein sequence ID" value="MFC3687558.1"/>
    <property type="molecule type" value="Genomic_DNA"/>
</dbReference>
<organism evidence="2 3">
    <name type="scientific">Aquipuribacter hungaricus</name>
    <dbReference type="NCBI Taxonomy" id="545624"/>
    <lineage>
        <taxon>Bacteria</taxon>
        <taxon>Bacillati</taxon>
        <taxon>Actinomycetota</taxon>
        <taxon>Actinomycetes</taxon>
        <taxon>Micrococcales</taxon>
        <taxon>Intrasporangiaceae</taxon>
        <taxon>Aquipuribacter</taxon>
    </lineage>
</organism>
<proteinExistence type="predicted"/>
<reference evidence="3" key="1">
    <citation type="journal article" date="2019" name="Int. J. Syst. Evol. Microbiol.">
        <title>The Global Catalogue of Microorganisms (GCM) 10K type strain sequencing project: providing services to taxonomists for standard genome sequencing and annotation.</title>
        <authorList>
            <consortium name="The Broad Institute Genomics Platform"/>
            <consortium name="The Broad Institute Genome Sequencing Center for Infectious Disease"/>
            <person name="Wu L."/>
            <person name="Ma J."/>
        </authorList>
    </citation>
    <scope>NUCLEOTIDE SEQUENCE [LARGE SCALE GENOMIC DNA]</scope>
    <source>
        <strain evidence="3">NCAIM B.02333</strain>
    </source>
</reference>
<evidence type="ECO:0000313" key="3">
    <source>
        <dbReference type="Proteomes" id="UP001595685"/>
    </source>
</evidence>
<dbReference type="RefSeq" id="WP_340289843.1">
    <property type="nucleotide sequence ID" value="NZ_JBBEOI010000012.1"/>
</dbReference>
<dbReference type="InterPro" id="IPR011991">
    <property type="entry name" value="ArsR-like_HTH"/>
</dbReference>
<keyword evidence="3" id="KW-1185">Reference proteome</keyword>
<dbReference type="CDD" id="cd00090">
    <property type="entry name" value="HTH_ARSR"/>
    <property type="match status" value="1"/>
</dbReference>
<dbReference type="InterPro" id="IPR036388">
    <property type="entry name" value="WH-like_DNA-bd_sf"/>
</dbReference>
<feature type="region of interest" description="Disordered" evidence="1">
    <location>
        <begin position="1"/>
        <end position="28"/>
    </location>
</feature>
<sequence length="252" mass="26664">MQIAHDPATAGRTHGEAARQQPAREQGPRDRVFAAVLEHGPVSAASLATRLGVTPAAVRRHLEALVEDGLLEPRTAPVTGRRGRPARVFVATERGQGAGRGDYDAFAVSAMDYLHETLGDQAVRDFAERRFGELASRYAPAVEAAGPDPRERAKELARQLSADGFAASARTVAVSPVAPRPGSAAPVGGVQLCQGHCPVHAVAARYPQLCDAETRAFSSLLGVHVQRLATIAHGEHVCTTFVPTPNVRKDPS</sequence>
<dbReference type="SUPFAM" id="SSF46785">
    <property type="entry name" value="Winged helix' DNA-binding domain"/>
    <property type="match status" value="1"/>
</dbReference>
<name>A0ABV7WCK8_9MICO</name>
<dbReference type="Proteomes" id="UP001595685">
    <property type="component" value="Unassembled WGS sequence"/>
</dbReference>
<protein>
    <submittedName>
        <fullName evidence="2">Helix-turn-helix transcriptional regulator</fullName>
    </submittedName>
</protein>
<gene>
    <name evidence="2" type="ORF">ACFOLH_04310</name>
</gene>
<evidence type="ECO:0000313" key="2">
    <source>
        <dbReference type="EMBL" id="MFC3687558.1"/>
    </source>
</evidence>
<comment type="caution">
    <text evidence="2">The sequence shown here is derived from an EMBL/GenBank/DDBJ whole genome shotgun (WGS) entry which is preliminary data.</text>
</comment>